<dbReference type="PROSITE" id="PS00036">
    <property type="entry name" value="BZIP_BASIC"/>
    <property type="match status" value="1"/>
</dbReference>
<reference evidence="6 7" key="1">
    <citation type="submission" date="2016-07" db="EMBL/GenBank/DDBJ databases">
        <title>Pervasive Adenine N6-methylation of Active Genes in Fungi.</title>
        <authorList>
            <consortium name="DOE Joint Genome Institute"/>
            <person name="Mondo S.J."/>
            <person name="Dannebaum R.O."/>
            <person name="Kuo R.C."/>
            <person name="Labutti K."/>
            <person name="Haridas S."/>
            <person name="Kuo A."/>
            <person name="Salamov A."/>
            <person name="Ahrendt S.R."/>
            <person name="Lipzen A."/>
            <person name="Sullivan W."/>
            <person name="Andreopoulos W.B."/>
            <person name="Clum A."/>
            <person name="Lindquist E."/>
            <person name="Daum C."/>
            <person name="Ramamoorthy G.K."/>
            <person name="Gryganskyi A."/>
            <person name="Culley D."/>
            <person name="Magnuson J.K."/>
            <person name="James T.Y."/>
            <person name="O'Malley M.A."/>
            <person name="Stajich J.E."/>
            <person name="Spatafora J.W."/>
            <person name="Visel A."/>
            <person name="Grigoriev I.V."/>
        </authorList>
    </citation>
    <scope>NUCLEOTIDE SEQUENCE [LARGE SCALE GENOMIC DNA]</scope>
    <source>
        <strain evidence="6 7">JEL800</strain>
    </source>
</reference>
<keyword evidence="4" id="KW-0175">Coiled coil</keyword>
<dbReference type="Proteomes" id="UP000193642">
    <property type="component" value="Unassembled WGS sequence"/>
</dbReference>
<proteinExistence type="predicted"/>
<dbReference type="AlphaFoldDB" id="A0A1Y2CKZ2"/>
<name>A0A1Y2CKZ2_9FUNG</name>
<evidence type="ECO:0000313" key="7">
    <source>
        <dbReference type="Proteomes" id="UP000193642"/>
    </source>
</evidence>
<dbReference type="PANTHER" id="PTHR11462">
    <property type="entry name" value="JUN TRANSCRIPTION FACTOR-RELATED"/>
    <property type="match status" value="1"/>
</dbReference>
<dbReference type="EMBL" id="MCGO01000013">
    <property type="protein sequence ID" value="ORY47656.1"/>
    <property type="molecule type" value="Genomic_DNA"/>
</dbReference>
<evidence type="ECO:0000256" key="3">
    <source>
        <dbReference type="ARBA" id="ARBA00023163"/>
    </source>
</evidence>
<dbReference type="GO" id="GO:0000981">
    <property type="term" value="F:DNA-binding transcription factor activity, RNA polymerase II-specific"/>
    <property type="evidence" value="ECO:0007669"/>
    <property type="project" value="TreeGrafter"/>
</dbReference>
<gene>
    <name evidence="6" type="ORF">BCR33DRAFT_76031</name>
</gene>
<dbReference type="InterPro" id="IPR004827">
    <property type="entry name" value="bZIP"/>
</dbReference>
<dbReference type="SUPFAM" id="SSF57959">
    <property type="entry name" value="Leucine zipper domain"/>
    <property type="match status" value="1"/>
</dbReference>
<dbReference type="SMART" id="SM00338">
    <property type="entry name" value="BRLZ"/>
    <property type="match status" value="1"/>
</dbReference>
<dbReference type="OrthoDB" id="2257100at2759"/>
<dbReference type="InterPro" id="IPR046347">
    <property type="entry name" value="bZIP_sf"/>
</dbReference>
<dbReference type="Gene3D" id="3.30.160.60">
    <property type="entry name" value="Classic Zinc Finger"/>
    <property type="match status" value="1"/>
</dbReference>
<dbReference type="PROSITE" id="PS50217">
    <property type="entry name" value="BZIP"/>
    <property type="match status" value="1"/>
</dbReference>
<dbReference type="CDD" id="cd12193">
    <property type="entry name" value="bZIP_GCN4"/>
    <property type="match status" value="1"/>
</dbReference>
<dbReference type="InterPro" id="IPR050946">
    <property type="entry name" value="AP-1_TF_bZIP"/>
</dbReference>
<protein>
    <recommendedName>
        <fullName evidence="5">BZIP domain-containing protein</fullName>
    </recommendedName>
</protein>
<keyword evidence="3" id="KW-0804">Transcription</keyword>
<feature type="coiled-coil region" evidence="4">
    <location>
        <begin position="161"/>
        <end position="216"/>
    </location>
</feature>
<evidence type="ECO:0000256" key="4">
    <source>
        <dbReference type="SAM" id="Coils"/>
    </source>
</evidence>
<keyword evidence="2" id="KW-0238">DNA-binding</keyword>
<accession>A0A1Y2CKZ2</accession>
<keyword evidence="7" id="KW-1185">Reference proteome</keyword>
<evidence type="ECO:0000259" key="5">
    <source>
        <dbReference type="PROSITE" id="PS50217"/>
    </source>
</evidence>
<evidence type="ECO:0000313" key="6">
    <source>
        <dbReference type="EMBL" id="ORY47656.1"/>
    </source>
</evidence>
<dbReference type="PANTHER" id="PTHR11462:SF35">
    <property type="entry name" value="TRANSCRIPTION FACTOR JRA"/>
    <property type="match status" value="1"/>
</dbReference>
<evidence type="ECO:0000256" key="2">
    <source>
        <dbReference type="ARBA" id="ARBA00023125"/>
    </source>
</evidence>
<dbReference type="GO" id="GO:0000978">
    <property type="term" value="F:RNA polymerase II cis-regulatory region sequence-specific DNA binding"/>
    <property type="evidence" value="ECO:0007669"/>
    <property type="project" value="TreeGrafter"/>
</dbReference>
<dbReference type="STRING" id="329046.A0A1Y2CKZ2"/>
<sequence length="230" mass="24899">MCYVKVKQSAPASVPPAASSSAPVKDETFASILGSTTPSDWMGALSMDTSSISPLDFLPPLEFDASAASGLPMDSDWMTWLEGMSSFPAMPSAPSSLVAPTSTTLSPTLSTHSTMFASDSEFIPSPTMEKECSKKRRAPVQELDEAATKRARNTEAARKSRARKAAKVEDLEHKVDVLESDKSVLTVRIAVLENDAASFNQREQDLKRRVALLELQLAESHRALLAQQQL</sequence>
<dbReference type="GO" id="GO:0005667">
    <property type="term" value="C:transcription regulator complex"/>
    <property type="evidence" value="ECO:0007669"/>
    <property type="project" value="TreeGrafter"/>
</dbReference>
<comment type="caution">
    <text evidence="6">The sequence shown here is derived from an EMBL/GenBank/DDBJ whole genome shotgun (WGS) entry which is preliminary data.</text>
</comment>
<dbReference type="Pfam" id="PF07716">
    <property type="entry name" value="bZIP_2"/>
    <property type="match status" value="1"/>
</dbReference>
<evidence type="ECO:0000256" key="1">
    <source>
        <dbReference type="ARBA" id="ARBA00023015"/>
    </source>
</evidence>
<feature type="domain" description="BZIP" evidence="5">
    <location>
        <begin position="149"/>
        <end position="206"/>
    </location>
</feature>
<organism evidence="6 7">
    <name type="scientific">Rhizoclosmatium globosum</name>
    <dbReference type="NCBI Taxonomy" id="329046"/>
    <lineage>
        <taxon>Eukaryota</taxon>
        <taxon>Fungi</taxon>
        <taxon>Fungi incertae sedis</taxon>
        <taxon>Chytridiomycota</taxon>
        <taxon>Chytridiomycota incertae sedis</taxon>
        <taxon>Chytridiomycetes</taxon>
        <taxon>Chytridiales</taxon>
        <taxon>Chytriomycetaceae</taxon>
        <taxon>Rhizoclosmatium</taxon>
    </lineage>
</organism>
<keyword evidence="1" id="KW-0805">Transcription regulation</keyword>